<protein>
    <submittedName>
        <fullName evidence="5">Putative plant lipid transfer protein/Par allergen</fullName>
    </submittedName>
</protein>
<accession>A0A6A4QDV6</accession>
<organism evidence="5 6">
    <name type="scientific">Lupinus albus</name>
    <name type="common">White lupine</name>
    <name type="synonym">Lupinus termis</name>
    <dbReference type="NCBI Taxonomy" id="3870"/>
    <lineage>
        <taxon>Eukaryota</taxon>
        <taxon>Viridiplantae</taxon>
        <taxon>Streptophyta</taxon>
        <taxon>Embryophyta</taxon>
        <taxon>Tracheophyta</taxon>
        <taxon>Spermatophyta</taxon>
        <taxon>Magnoliopsida</taxon>
        <taxon>eudicotyledons</taxon>
        <taxon>Gunneridae</taxon>
        <taxon>Pentapetalae</taxon>
        <taxon>rosids</taxon>
        <taxon>fabids</taxon>
        <taxon>Fabales</taxon>
        <taxon>Fabaceae</taxon>
        <taxon>Papilionoideae</taxon>
        <taxon>50 kb inversion clade</taxon>
        <taxon>genistoids sensu lato</taxon>
        <taxon>core genistoids</taxon>
        <taxon>Genisteae</taxon>
        <taxon>Lupinus</taxon>
    </lineage>
</organism>
<dbReference type="AlphaFoldDB" id="A0A6A4QDV6"/>
<keyword evidence="2" id="KW-1015">Disulfide bond</keyword>
<dbReference type="InterPro" id="IPR036312">
    <property type="entry name" value="Bifun_inhib/LTP/seed_sf"/>
</dbReference>
<keyword evidence="3" id="KW-0732">Signal</keyword>
<comment type="caution">
    <text evidence="5">The sequence shown here is derived from an EMBL/GenBank/DDBJ whole genome shotgun (WGS) entry which is preliminary data.</text>
</comment>
<dbReference type="GO" id="GO:0008289">
    <property type="term" value="F:lipid binding"/>
    <property type="evidence" value="ECO:0007669"/>
    <property type="project" value="InterPro"/>
</dbReference>
<dbReference type="InterPro" id="IPR016140">
    <property type="entry name" value="Bifunc_inhib/LTP/seed_store"/>
</dbReference>
<dbReference type="CDD" id="cd01960">
    <property type="entry name" value="nsLTP1"/>
    <property type="match status" value="1"/>
</dbReference>
<dbReference type="InterPro" id="IPR000528">
    <property type="entry name" value="Plant_nsLTP"/>
</dbReference>
<evidence type="ECO:0000256" key="3">
    <source>
        <dbReference type="SAM" id="SignalP"/>
    </source>
</evidence>
<evidence type="ECO:0000259" key="4">
    <source>
        <dbReference type="Pfam" id="PF00234"/>
    </source>
</evidence>
<sequence length="115" mass="12735">MKNVLVAFLTLLAILLLIVEQGQSFSFDDVENQLVPCFSYVIGQDGDTPSSECCNGVKAVELSLPTRVERRAACDFLKSFARVYPLLNNDKVSSLLKQCAPTIAFPFSKEVNCQR</sequence>
<dbReference type="OrthoDB" id="1920459at2759"/>
<dbReference type="Gene3D" id="1.10.110.10">
    <property type="entry name" value="Plant lipid-transfer and hydrophobic proteins"/>
    <property type="match status" value="1"/>
</dbReference>
<dbReference type="GO" id="GO:0006869">
    <property type="term" value="P:lipid transport"/>
    <property type="evidence" value="ECO:0007669"/>
    <property type="project" value="InterPro"/>
</dbReference>
<proteinExistence type="inferred from homology"/>
<gene>
    <name evidence="5" type="ORF">Lalb_Chr06g0169651</name>
</gene>
<dbReference type="PRINTS" id="PR00382">
    <property type="entry name" value="LIPIDTRNSFER"/>
</dbReference>
<feature type="chain" id="PRO_5025386533" evidence="3">
    <location>
        <begin position="25"/>
        <end position="115"/>
    </location>
</feature>
<dbReference type="Pfam" id="PF00234">
    <property type="entry name" value="Tryp_alpha_amyl"/>
    <property type="match status" value="1"/>
</dbReference>
<evidence type="ECO:0000256" key="1">
    <source>
        <dbReference type="ARBA" id="ARBA00009748"/>
    </source>
</evidence>
<comment type="similarity">
    <text evidence="1">Belongs to the plant LTP family.</text>
</comment>
<name>A0A6A4QDV6_LUPAL</name>
<evidence type="ECO:0000256" key="2">
    <source>
        <dbReference type="ARBA" id="ARBA00023157"/>
    </source>
</evidence>
<dbReference type="EMBL" id="WOCE01000006">
    <property type="protein sequence ID" value="KAE9612127.1"/>
    <property type="molecule type" value="Genomic_DNA"/>
</dbReference>
<feature type="signal peptide" evidence="3">
    <location>
        <begin position="1"/>
        <end position="24"/>
    </location>
</feature>
<dbReference type="PANTHER" id="PTHR33076">
    <property type="entry name" value="NON-SPECIFIC LIPID-TRANSFER PROTEIN 2-RELATED"/>
    <property type="match status" value="1"/>
</dbReference>
<evidence type="ECO:0000313" key="5">
    <source>
        <dbReference type="EMBL" id="KAE9612127.1"/>
    </source>
</evidence>
<keyword evidence="6" id="KW-1185">Reference proteome</keyword>
<dbReference type="Proteomes" id="UP000447434">
    <property type="component" value="Chromosome 6"/>
</dbReference>
<dbReference type="SUPFAM" id="SSF47699">
    <property type="entry name" value="Bifunctional inhibitor/lipid-transfer protein/seed storage 2S albumin"/>
    <property type="match status" value="1"/>
</dbReference>
<feature type="domain" description="Bifunctional inhibitor/plant lipid transfer protein/seed storage helical" evidence="4">
    <location>
        <begin position="32"/>
        <end position="104"/>
    </location>
</feature>
<evidence type="ECO:0000313" key="6">
    <source>
        <dbReference type="Proteomes" id="UP000447434"/>
    </source>
</evidence>
<reference evidence="6" key="1">
    <citation type="journal article" date="2020" name="Nat. Commun.">
        <title>Genome sequence of the cluster root forming white lupin.</title>
        <authorList>
            <person name="Hufnagel B."/>
            <person name="Marques A."/>
            <person name="Soriano A."/>
            <person name="Marques L."/>
            <person name="Divol F."/>
            <person name="Doumas P."/>
            <person name="Sallet E."/>
            <person name="Mancinotti D."/>
            <person name="Carrere S."/>
            <person name="Marande W."/>
            <person name="Arribat S."/>
            <person name="Keller J."/>
            <person name="Huneau C."/>
            <person name="Blein T."/>
            <person name="Aime D."/>
            <person name="Laguerre M."/>
            <person name="Taylor J."/>
            <person name="Schubert V."/>
            <person name="Nelson M."/>
            <person name="Geu-Flores F."/>
            <person name="Crespi M."/>
            <person name="Gallardo-Guerrero K."/>
            <person name="Delaux P.-M."/>
            <person name="Salse J."/>
            <person name="Berges H."/>
            <person name="Guyot R."/>
            <person name="Gouzy J."/>
            <person name="Peret B."/>
        </authorList>
    </citation>
    <scope>NUCLEOTIDE SEQUENCE [LARGE SCALE GENOMIC DNA]</scope>
    <source>
        <strain evidence="6">cv. Amiga</strain>
    </source>
</reference>